<feature type="domain" description="CRAL-TRIO" evidence="1">
    <location>
        <begin position="95"/>
        <end position="258"/>
    </location>
</feature>
<dbReference type="Proteomes" id="UP001378592">
    <property type="component" value="Unassembled WGS sequence"/>
</dbReference>
<dbReference type="CDD" id="cd00170">
    <property type="entry name" value="SEC14"/>
    <property type="match status" value="1"/>
</dbReference>
<dbReference type="GO" id="GO:0016020">
    <property type="term" value="C:membrane"/>
    <property type="evidence" value="ECO:0007669"/>
    <property type="project" value="TreeGrafter"/>
</dbReference>
<dbReference type="PANTHER" id="PTHR10174">
    <property type="entry name" value="ALPHA-TOCOPHEROL TRANSFER PROTEIN-RELATED"/>
    <property type="match status" value="1"/>
</dbReference>
<proteinExistence type="predicted"/>
<dbReference type="EMBL" id="JAZDUA010000806">
    <property type="protein sequence ID" value="KAK7789218.1"/>
    <property type="molecule type" value="Genomic_DNA"/>
</dbReference>
<dbReference type="Pfam" id="PF00650">
    <property type="entry name" value="CRAL_TRIO"/>
    <property type="match status" value="1"/>
</dbReference>
<dbReference type="SMART" id="SM00516">
    <property type="entry name" value="SEC14"/>
    <property type="match status" value="1"/>
</dbReference>
<organism evidence="2 3">
    <name type="scientific">Gryllus longicercus</name>
    <dbReference type="NCBI Taxonomy" id="2509291"/>
    <lineage>
        <taxon>Eukaryota</taxon>
        <taxon>Metazoa</taxon>
        <taxon>Ecdysozoa</taxon>
        <taxon>Arthropoda</taxon>
        <taxon>Hexapoda</taxon>
        <taxon>Insecta</taxon>
        <taxon>Pterygota</taxon>
        <taxon>Neoptera</taxon>
        <taxon>Polyneoptera</taxon>
        <taxon>Orthoptera</taxon>
        <taxon>Ensifera</taxon>
        <taxon>Gryllidea</taxon>
        <taxon>Grylloidea</taxon>
        <taxon>Gryllidae</taxon>
        <taxon>Gryllinae</taxon>
        <taxon>Gryllus</taxon>
    </lineage>
</organism>
<dbReference type="SUPFAM" id="SSF52087">
    <property type="entry name" value="CRAL/TRIO domain"/>
    <property type="match status" value="1"/>
</dbReference>
<accession>A0AAN9YW20</accession>
<dbReference type="GO" id="GO:1902936">
    <property type="term" value="F:phosphatidylinositol bisphosphate binding"/>
    <property type="evidence" value="ECO:0007669"/>
    <property type="project" value="TreeGrafter"/>
</dbReference>
<name>A0AAN9YW20_9ORTH</name>
<dbReference type="InterPro" id="IPR036273">
    <property type="entry name" value="CRAL/TRIO_N_dom_sf"/>
</dbReference>
<dbReference type="PRINTS" id="PR00180">
    <property type="entry name" value="CRETINALDHBP"/>
</dbReference>
<dbReference type="InterPro" id="IPR001251">
    <property type="entry name" value="CRAL-TRIO_dom"/>
</dbReference>
<sequence>MAPLVVKEEEKEAPLRAISLGEELKRNPDMKETDLALLRDWADKQPHLPKVLDRELVLFLHSCYYRVEAAKVTADTYFTARTHLPEFFAQRDATKPEVQLAAKVVGFVTLPKPTPEGHKVIVARFVDPDPSNFVHVDATKVFLMVTDLWLLSEGSAPGHVIVFDMTNVTFGHVTRMGPLVFKKFFYYLQDALPFRLKGLHFINVVPLLDKIMAIIRPFLKKEILDVLHIHAEGMESFYKFVPKENLTEDYGGAAPSFISIQKRTLPRLLANAPYFAAEEQRRVEEARRPGRARSAGDLFGVEGSFKKLDID</sequence>
<evidence type="ECO:0000313" key="2">
    <source>
        <dbReference type="EMBL" id="KAK7789218.1"/>
    </source>
</evidence>
<evidence type="ECO:0000313" key="3">
    <source>
        <dbReference type="Proteomes" id="UP001378592"/>
    </source>
</evidence>
<protein>
    <recommendedName>
        <fullName evidence="1">CRAL-TRIO domain-containing protein</fullName>
    </recommendedName>
</protein>
<dbReference type="SUPFAM" id="SSF46938">
    <property type="entry name" value="CRAL/TRIO N-terminal domain"/>
    <property type="match status" value="1"/>
</dbReference>
<keyword evidence="3" id="KW-1185">Reference proteome</keyword>
<dbReference type="PANTHER" id="PTHR10174:SF213">
    <property type="entry name" value="CRAL-TRIO DOMAIN-CONTAINING PROTEIN"/>
    <property type="match status" value="1"/>
</dbReference>
<dbReference type="Gene3D" id="3.40.525.10">
    <property type="entry name" value="CRAL-TRIO lipid binding domain"/>
    <property type="match status" value="1"/>
</dbReference>
<dbReference type="AlphaFoldDB" id="A0AAN9YW20"/>
<dbReference type="PROSITE" id="PS50191">
    <property type="entry name" value="CRAL_TRIO"/>
    <property type="match status" value="1"/>
</dbReference>
<reference evidence="2 3" key="1">
    <citation type="submission" date="2024-03" db="EMBL/GenBank/DDBJ databases">
        <title>The genome assembly and annotation of the cricket Gryllus longicercus Weissman &amp; Gray.</title>
        <authorList>
            <person name="Szrajer S."/>
            <person name="Gray D."/>
            <person name="Ylla G."/>
        </authorList>
    </citation>
    <scope>NUCLEOTIDE SEQUENCE [LARGE SCALE GENOMIC DNA]</scope>
    <source>
        <strain evidence="2">DAG 2021-001</strain>
        <tissue evidence="2">Whole body minus gut</tissue>
    </source>
</reference>
<evidence type="ECO:0000259" key="1">
    <source>
        <dbReference type="PROSITE" id="PS50191"/>
    </source>
</evidence>
<gene>
    <name evidence="2" type="ORF">R5R35_007044</name>
</gene>
<dbReference type="InterPro" id="IPR036865">
    <property type="entry name" value="CRAL-TRIO_dom_sf"/>
</dbReference>
<comment type="caution">
    <text evidence="2">The sequence shown here is derived from an EMBL/GenBank/DDBJ whole genome shotgun (WGS) entry which is preliminary data.</text>
</comment>